<keyword evidence="2" id="KW-1185">Reference proteome</keyword>
<reference evidence="1 2" key="1">
    <citation type="journal article" date="2012" name="PLoS Pathog.">
        <title>Diverse lifestyles and strategies of plant pathogenesis encoded in the genomes of eighteen Dothideomycetes fungi.</title>
        <authorList>
            <person name="Ohm R.A."/>
            <person name="Feau N."/>
            <person name="Henrissat B."/>
            <person name="Schoch C.L."/>
            <person name="Horwitz B.A."/>
            <person name="Barry K.W."/>
            <person name="Condon B.J."/>
            <person name="Copeland A.C."/>
            <person name="Dhillon B."/>
            <person name="Glaser F."/>
            <person name="Hesse C.N."/>
            <person name="Kosti I."/>
            <person name="LaButti K."/>
            <person name="Lindquist E.A."/>
            <person name="Lucas S."/>
            <person name="Salamov A.A."/>
            <person name="Bradshaw R.E."/>
            <person name="Ciuffetti L."/>
            <person name="Hamelin R.C."/>
            <person name="Kema G.H.J."/>
            <person name="Lawrence C."/>
            <person name="Scott J.A."/>
            <person name="Spatafora J.W."/>
            <person name="Turgeon B.G."/>
            <person name="de Wit P.J.G.M."/>
            <person name="Zhong S."/>
            <person name="Goodwin S.B."/>
            <person name="Grigoriev I.V."/>
        </authorList>
    </citation>
    <scope>NUCLEOTIDE SEQUENCE [LARGE SCALE GENOMIC DNA]</scope>
    <source>
        <strain evidence="2">28A</strain>
    </source>
</reference>
<reference evidence="1 2" key="2">
    <citation type="journal article" date="2013" name="PLoS Genet.">
        <title>Comparative genome structure, secondary metabolite, and effector coding capacity across Cochliobolus pathogens.</title>
        <authorList>
            <person name="Condon B.J."/>
            <person name="Leng Y."/>
            <person name="Wu D."/>
            <person name="Bushley K.E."/>
            <person name="Ohm R.A."/>
            <person name="Otillar R."/>
            <person name="Martin J."/>
            <person name="Schackwitz W."/>
            <person name="Grimwood J."/>
            <person name="MohdZainudin N."/>
            <person name="Xue C."/>
            <person name="Wang R."/>
            <person name="Manning V.A."/>
            <person name="Dhillon B."/>
            <person name="Tu Z.J."/>
            <person name="Steffenson B.J."/>
            <person name="Salamov A."/>
            <person name="Sun H."/>
            <person name="Lowry S."/>
            <person name="LaButti K."/>
            <person name="Han J."/>
            <person name="Copeland A."/>
            <person name="Lindquist E."/>
            <person name="Barry K."/>
            <person name="Schmutz J."/>
            <person name="Baker S.E."/>
            <person name="Ciuffetti L.M."/>
            <person name="Grigoriev I.V."/>
            <person name="Zhong S."/>
            <person name="Turgeon B.G."/>
        </authorList>
    </citation>
    <scope>NUCLEOTIDE SEQUENCE [LARGE SCALE GENOMIC DNA]</scope>
    <source>
        <strain evidence="2">28A</strain>
    </source>
</reference>
<dbReference type="HOGENOM" id="CLU_2147439_0_0_1"/>
<evidence type="ECO:0000313" key="2">
    <source>
        <dbReference type="Proteomes" id="UP000016935"/>
    </source>
</evidence>
<dbReference type="AlphaFoldDB" id="R0JI75"/>
<name>R0JI75_EXST2</name>
<proteinExistence type="predicted"/>
<dbReference type="EMBL" id="KB908877">
    <property type="protein sequence ID" value="EOA81058.1"/>
    <property type="molecule type" value="Genomic_DNA"/>
</dbReference>
<protein>
    <submittedName>
        <fullName evidence="1">Uncharacterized protein</fullName>
    </submittedName>
</protein>
<gene>
    <name evidence="1" type="ORF">SETTUDRAFT_35938</name>
</gene>
<dbReference type="GeneID" id="19404070"/>
<accession>R0JI75</accession>
<dbReference type="Proteomes" id="UP000016935">
    <property type="component" value="Unassembled WGS sequence"/>
</dbReference>
<sequence>MTQPLREDFPPLFLIPCLLGVRSRRHHFLLRRTEQLVGEARAAVESIENTPGAVMTVEQAEFIRDRLLRMRPQIEEVLVYLLKHERRRMTLRAGLVVYDMTCCEDAVEKALR</sequence>
<evidence type="ECO:0000313" key="1">
    <source>
        <dbReference type="EMBL" id="EOA81058.1"/>
    </source>
</evidence>
<organism evidence="1 2">
    <name type="scientific">Exserohilum turcicum (strain 28A)</name>
    <name type="common">Northern leaf blight fungus</name>
    <name type="synonym">Setosphaeria turcica</name>
    <dbReference type="NCBI Taxonomy" id="671987"/>
    <lineage>
        <taxon>Eukaryota</taxon>
        <taxon>Fungi</taxon>
        <taxon>Dikarya</taxon>
        <taxon>Ascomycota</taxon>
        <taxon>Pezizomycotina</taxon>
        <taxon>Dothideomycetes</taxon>
        <taxon>Pleosporomycetidae</taxon>
        <taxon>Pleosporales</taxon>
        <taxon>Pleosporineae</taxon>
        <taxon>Pleosporaceae</taxon>
        <taxon>Exserohilum</taxon>
    </lineage>
</organism>
<dbReference type="RefSeq" id="XP_008031264.1">
    <property type="nucleotide sequence ID" value="XM_008033073.1"/>
</dbReference>